<feature type="compositionally biased region" description="Basic and acidic residues" evidence="1">
    <location>
        <begin position="363"/>
        <end position="375"/>
    </location>
</feature>
<comment type="caution">
    <text evidence="2">The sequence shown here is derived from an EMBL/GenBank/DDBJ whole genome shotgun (WGS) entry which is preliminary data.</text>
</comment>
<gene>
    <name evidence="2" type="ORF">TrCOL_g13693</name>
</gene>
<keyword evidence="3" id="KW-1185">Reference proteome</keyword>
<dbReference type="AlphaFoldDB" id="A0A9W7G6B1"/>
<evidence type="ECO:0000313" key="3">
    <source>
        <dbReference type="Proteomes" id="UP001165065"/>
    </source>
</evidence>
<feature type="region of interest" description="Disordered" evidence="1">
    <location>
        <begin position="220"/>
        <end position="267"/>
    </location>
</feature>
<accession>A0A9W7G6B1</accession>
<proteinExistence type="predicted"/>
<feature type="compositionally biased region" description="Acidic residues" evidence="1">
    <location>
        <begin position="220"/>
        <end position="234"/>
    </location>
</feature>
<dbReference type="EMBL" id="BRYA01001007">
    <property type="protein sequence ID" value="GMI37503.1"/>
    <property type="molecule type" value="Genomic_DNA"/>
</dbReference>
<feature type="compositionally biased region" description="Basic and acidic residues" evidence="1">
    <location>
        <begin position="235"/>
        <end position="262"/>
    </location>
</feature>
<dbReference type="Proteomes" id="UP001165065">
    <property type="component" value="Unassembled WGS sequence"/>
</dbReference>
<organism evidence="2 3">
    <name type="scientific">Triparma columacea</name>
    <dbReference type="NCBI Taxonomy" id="722753"/>
    <lineage>
        <taxon>Eukaryota</taxon>
        <taxon>Sar</taxon>
        <taxon>Stramenopiles</taxon>
        <taxon>Ochrophyta</taxon>
        <taxon>Bolidophyceae</taxon>
        <taxon>Parmales</taxon>
        <taxon>Triparmaceae</taxon>
        <taxon>Triparma</taxon>
    </lineage>
</organism>
<feature type="compositionally biased region" description="Basic residues" evidence="1">
    <location>
        <begin position="473"/>
        <end position="485"/>
    </location>
</feature>
<evidence type="ECO:0000256" key="1">
    <source>
        <dbReference type="SAM" id="MobiDB-lite"/>
    </source>
</evidence>
<protein>
    <submittedName>
        <fullName evidence="2">Uncharacterized protein</fullName>
    </submittedName>
</protein>
<sequence>MHAWTLGGNVVKGANRLIRGSTHKTSSLASSSMKEDEEGESFSRTSSGLGLGSFRVTQNKKRYVNVNARKGFDGHLKVHDEDDLRGVTGCLPTASEGGWGIVTEGLEVGGAGDSGLSEEEEVVQKQLEKKIKKKRESIITGRAGMLTGTQKDKVVDGDFMKLRRGILGGIREKMEAISDDMAILRQRYGSDVSAPPPRAGENVVINGIGMLTDEDMDGLVTDSEGEEWDSDNEGEERGEGRKREEEEEHTEERGEEKEEKKGGGKNRLSVAEIQQLANSNDWANFQVECSEEELVERLDGDWFSLNRSYPFTAPDFKNDKGMLSLLESFVSIGTGGYVVQEEAGEGEGGGDEGAVAKKGGSRRTMEEEVEEKKSEDDDIMKSLFGGARGEEGAGEGGRNQQPYPNGNDDTSVDAQSVVSVMSMNSNRGTVVDGLSKVAERRRSRQAMFGGAPPGARESASSSITSLRLARERARSKKKKGGGGEG</sequence>
<feature type="compositionally biased region" description="Low complexity" evidence="1">
    <location>
        <begin position="23"/>
        <end position="32"/>
    </location>
</feature>
<feature type="compositionally biased region" description="Polar residues" evidence="1">
    <location>
        <begin position="399"/>
        <end position="414"/>
    </location>
</feature>
<feature type="compositionally biased region" description="Low complexity" evidence="1">
    <location>
        <begin position="416"/>
        <end position="426"/>
    </location>
</feature>
<feature type="region of interest" description="Disordered" evidence="1">
    <location>
        <begin position="22"/>
        <end position="48"/>
    </location>
</feature>
<name>A0A9W7G6B1_9STRA</name>
<reference evidence="3" key="1">
    <citation type="journal article" date="2023" name="Commun. Biol.">
        <title>Genome analysis of Parmales, the sister group of diatoms, reveals the evolutionary specialization of diatoms from phago-mixotrophs to photoautotrophs.</title>
        <authorList>
            <person name="Ban H."/>
            <person name="Sato S."/>
            <person name="Yoshikawa S."/>
            <person name="Yamada K."/>
            <person name="Nakamura Y."/>
            <person name="Ichinomiya M."/>
            <person name="Sato N."/>
            <person name="Blanc-Mathieu R."/>
            <person name="Endo H."/>
            <person name="Kuwata A."/>
            <person name="Ogata H."/>
        </authorList>
    </citation>
    <scope>NUCLEOTIDE SEQUENCE [LARGE SCALE GENOMIC DNA]</scope>
</reference>
<feature type="region of interest" description="Disordered" evidence="1">
    <location>
        <begin position="341"/>
        <end position="485"/>
    </location>
</feature>
<evidence type="ECO:0000313" key="2">
    <source>
        <dbReference type="EMBL" id="GMI37503.1"/>
    </source>
</evidence>